<protein>
    <recommendedName>
        <fullName evidence="4">Peptidase S1 domain-containing protein</fullName>
    </recommendedName>
</protein>
<evidence type="ECO:0000256" key="1">
    <source>
        <dbReference type="SAM" id="SignalP"/>
    </source>
</evidence>
<feature type="chain" id="PRO_5038435295" description="Peptidase S1 domain-containing protein" evidence="1">
    <location>
        <begin position="25"/>
        <end position="390"/>
    </location>
</feature>
<reference evidence="2 3" key="1">
    <citation type="submission" date="2018-06" db="EMBL/GenBank/DDBJ databases">
        <title>Sphaerisporangium craniellae sp. nov., isolated from a marine sponge in the South China Sea.</title>
        <authorList>
            <person name="Li L."/>
        </authorList>
    </citation>
    <scope>NUCLEOTIDE SEQUENCE [LARGE SCALE GENOMIC DNA]</scope>
    <source>
        <strain evidence="2 3">LHW63015</strain>
    </source>
</reference>
<proteinExistence type="predicted"/>
<accession>A0A366M698</accession>
<name>A0A366M698_9ACTN</name>
<dbReference type="RefSeq" id="WP_113979928.1">
    <property type="nucleotide sequence ID" value="NZ_QMEY01000002.1"/>
</dbReference>
<sequence length="390" mass="39830">MTLVAFAAAAGLALPMAGATASQAHTLKAGGDTSASTYQISGQAKSAVDPEAVQKAAKILRGAVEDGVNSGYGSIVVSGDGVHLFWKGQTPLSLNPYLASARDNAPVEVLPADYSDAELRAQAELVAQDIKNDLEGPVIGVRFAPDASGLILLIRENANPGNLGIPSLSVDYTTEKSAVPELTSRQADTAPFSGGNVLSNQAPGAQYTCTGGFPVTKNSQTYLLTAGHCGNVGNQFKNGATTVGTATEKHTAHDLLLVQANSAGNIYDGTATTNNKRAVAGWDYVYVGELVKSSGAGSGTVANLQVTGYVYTLTVRDTFGVLTTITQQIEAAQINGLPPATGGDSGAPIFTDFGVKVAAKGSASAVSGNRLFFAPFTNAIADFGVSPLTN</sequence>
<dbReference type="InterPro" id="IPR043504">
    <property type="entry name" value="Peptidase_S1_PA_chymotrypsin"/>
</dbReference>
<feature type="signal peptide" evidence="1">
    <location>
        <begin position="1"/>
        <end position="24"/>
    </location>
</feature>
<comment type="caution">
    <text evidence="2">The sequence shown here is derived from an EMBL/GenBank/DDBJ whole genome shotgun (WGS) entry which is preliminary data.</text>
</comment>
<dbReference type="SUPFAM" id="SSF50494">
    <property type="entry name" value="Trypsin-like serine proteases"/>
    <property type="match status" value="1"/>
</dbReference>
<keyword evidence="3" id="KW-1185">Reference proteome</keyword>
<gene>
    <name evidence="2" type="ORF">DP939_07915</name>
</gene>
<dbReference type="Proteomes" id="UP000253303">
    <property type="component" value="Unassembled WGS sequence"/>
</dbReference>
<dbReference type="OrthoDB" id="3688273at2"/>
<dbReference type="Gene3D" id="2.40.10.10">
    <property type="entry name" value="Trypsin-like serine proteases"/>
    <property type="match status" value="2"/>
</dbReference>
<dbReference type="AlphaFoldDB" id="A0A366M698"/>
<dbReference type="EMBL" id="QMEY01000002">
    <property type="protein sequence ID" value="RBQ20972.1"/>
    <property type="molecule type" value="Genomic_DNA"/>
</dbReference>
<keyword evidence="1" id="KW-0732">Signal</keyword>
<evidence type="ECO:0008006" key="4">
    <source>
        <dbReference type="Google" id="ProtNLM"/>
    </source>
</evidence>
<dbReference type="InterPro" id="IPR009003">
    <property type="entry name" value="Peptidase_S1_PA"/>
</dbReference>
<evidence type="ECO:0000313" key="3">
    <source>
        <dbReference type="Proteomes" id="UP000253303"/>
    </source>
</evidence>
<organism evidence="2 3">
    <name type="scientific">Spongiactinospora rosea</name>
    <dbReference type="NCBI Taxonomy" id="2248750"/>
    <lineage>
        <taxon>Bacteria</taxon>
        <taxon>Bacillati</taxon>
        <taxon>Actinomycetota</taxon>
        <taxon>Actinomycetes</taxon>
        <taxon>Streptosporangiales</taxon>
        <taxon>Streptosporangiaceae</taxon>
        <taxon>Spongiactinospora</taxon>
    </lineage>
</organism>
<evidence type="ECO:0000313" key="2">
    <source>
        <dbReference type="EMBL" id="RBQ20972.1"/>
    </source>
</evidence>